<dbReference type="InterPro" id="IPR035979">
    <property type="entry name" value="RBD_domain_sf"/>
</dbReference>
<sequence length="727" mass="81908">MSRTIGVETLAAYKKPMEAISVKRVASSHYVRDDDVQITGSSAGNMLEVSPMIDFDEYQRMKVLRRHPHPCVIPIVDAHVFPVVDAEEYNCWEMIRSYCCSKNPRFRRRGLLDPILVHMPNGPVPVWAVRCGASQRPITSKKRPIQEAGDRGTVAEIAESIRYKKRSRDTEKDTGIILVLGSDRGYWFRTVLGRVMTTVGSFRLMMTCFSSRFMELQMCFRNRVSFDLMKDRSAKRKVVVRHLPPSLSEPDLLSQIDSRFGDSYSWFSFRPGKSNYKTQKHSRAYFGFKSPEDVYEFAAFFNGHVFVNEKGAQFKAIVEYAPSQRVPKPCDKKDPREGSITKDPEYLEFLKLIAQPVENLPSAEVQLERREAEQSGASKPAPIVTPLMEFIRQKRATVIGSQGSLDVRRGGRRSRAVSANKPSSRPSKRISEKKKYVEKDNSKSVRSSKQDNSSTASVMDSSLPGISLTMESWKKKILLEKKDRDTPVNSPPQPEQQMETNLSSTSRQNQKIDDVGGRLIKGMLVRKEPRPSQSSTLVQPEPRVEPSEAENYKRPPRAGKDYHVSGTNSEKQERRPRNRDRPDRVVWAPLRRSDGSNNSEDQLSSSAANNGDVKQRTLLQRSGDVVNSSDGHSLENGSARYSSGRVGSRNRKEDGFAVTGEGKSSRRGGGGDPTSYEASQAKVFPPHLMDLSSQCYECSNLSGYKHQPIPMEFVFERESIDLNGNGK</sequence>
<keyword evidence="4" id="KW-0539">Nucleus</keyword>
<dbReference type="GO" id="GO:0005730">
    <property type="term" value="C:nucleolus"/>
    <property type="evidence" value="ECO:0000318"/>
    <property type="project" value="GO_Central"/>
</dbReference>
<evidence type="ECO:0000259" key="6">
    <source>
        <dbReference type="Pfam" id="PF03467"/>
    </source>
</evidence>
<reference evidence="7 8" key="1">
    <citation type="journal article" date="2011" name="Nat. Genet.">
        <title>The genome of the mesopolyploid crop species Brassica rapa.</title>
        <authorList>
            <consortium name="Brassica rapa Genome Sequencing Project Consortium"/>
            <person name="Wang X."/>
            <person name="Wang H."/>
            <person name="Wang J."/>
            <person name="Sun R."/>
            <person name="Wu J."/>
            <person name="Liu S."/>
            <person name="Bai Y."/>
            <person name="Mun J.H."/>
            <person name="Bancroft I."/>
            <person name="Cheng F."/>
            <person name="Huang S."/>
            <person name="Li X."/>
            <person name="Hua W."/>
            <person name="Wang J."/>
            <person name="Wang X."/>
            <person name="Freeling M."/>
            <person name="Pires J.C."/>
            <person name="Paterson A.H."/>
            <person name="Chalhoub B."/>
            <person name="Wang B."/>
            <person name="Hayward A."/>
            <person name="Sharpe A.G."/>
            <person name="Park B.S."/>
            <person name="Weisshaar B."/>
            <person name="Liu B."/>
            <person name="Li B."/>
            <person name="Liu B."/>
            <person name="Tong C."/>
            <person name="Song C."/>
            <person name="Duran C."/>
            <person name="Peng C."/>
            <person name="Geng C."/>
            <person name="Koh C."/>
            <person name="Lin C."/>
            <person name="Edwards D."/>
            <person name="Mu D."/>
            <person name="Shen D."/>
            <person name="Soumpourou E."/>
            <person name="Li F."/>
            <person name="Fraser F."/>
            <person name="Conant G."/>
            <person name="Lassalle G."/>
            <person name="King G.J."/>
            <person name="Bonnema G."/>
            <person name="Tang H."/>
            <person name="Wang H."/>
            <person name="Belcram H."/>
            <person name="Zhou H."/>
            <person name="Hirakawa H."/>
            <person name="Abe H."/>
            <person name="Guo H."/>
            <person name="Wang H."/>
            <person name="Jin H."/>
            <person name="Parkin I.A."/>
            <person name="Batley J."/>
            <person name="Kim J.S."/>
            <person name="Just J."/>
            <person name="Li J."/>
            <person name="Xu J."/>
            <person name="Deng J."/>
            <person name="Kim J.A."/>
            <person name="Li J."/>
            <person name="Yu J."/>
            <person name="Meng J."/>
            <person name="Wang J."/>
            <person name="Min J."/>
            <person name="Poulain J."/>
            <person name="Wang J."/>
            <person name="Hatakeyama K."/>
            <person name="Wu K."/>
            <person name="Wang L."/>
            <person name="Fang L."/>
            <person name="Trick M."/>
            <person name="Links M.G."/>
            <person name="Zhao M."/>
            <person name="Jin M."/>
            <person name="Ramchiary N."/>
            <person name="Drou N."/>
            <person name="Berkman P.J."/>
            <person name="Cai Q."/>
            <person name="Huang Q."/>
            <person name="Li R."/>
            <person name="Tabata S."/>
            <person name="Cheng S."/>
            <person name="Zhang S."/>
            <person name="Zhang S."/>
            <person name="Huang S."/>
            <person name="Sato S."/>
            <person name="Sun S."/>
            <person name="Kwon S.J."/>
            <person name="Choi S.R."/>
            <person name="Lee T.H."/>
            <person name="Fan W."/>
            <person name="Zhao X."/>
            <person name="Tan X."/>
            <person name="Xu X."/>
            <person name="Wang Y."/>
            <person name="Qiu Y."/>
            <person name="Yin Y."/>
            <person name="Li Y."/>
            <person name="Du Y."/>
            <person name="Liao Y."/>
            <person name="Lim Y."/>
            <person name="Narusaka Y."/>
            <person name="Wang Y."/>
            <person name="Wang Z."/>
            <person name="Li Z."/>
            <person name="Wang Z."/>
            <person name="Xiong Z."/>
            <person name="Zhang Z."/>
        </authorList>
    </citation>
    <scope>NUCLEOTIDE SEQUENCE [LARGE SCALE GENOMIC DNA]</scope>
    <source>
        <strain evidence="7 8">cv. Chiifu-401-42</strain>
    </source>
</reference>
<evidence type="ECO:0000256" key="2">
    <source>
        <dbReference type="ARBA" id="ARBA00005991"/>
    </source>
</evidence>
<evidence type="ECO:0000313" key="7">
    <source>
        <dbReference type="EnsemblPlants" id="Bra036737.1-P"/>
    </source>
</evidence>
<feature type="compositionally biased region" description="Polar residues" evidence="5">
    <location>
        <begin position="595"/>
        <end position="609"/>
    </location>
</feature>
<feature type="region of interest" description="Disordered" evidence="5">
    <location>
        <begin position="402"/>
        <end position="461"/>
    </location>
</feature>
<feature type="domain" description="UPF3" evidence="6">
    <location>
        <begin position="234"/>
        <end position="396"/>
    </location>
</feature>
<feature type="compositionally biased region" description="Polar residues" evidence="5">
    <location>
        <begin position="444"/>
        <end position="460"/>
    </location>
</feature>
<evidence type="ECO:0000256" key="5">
    <source>
        <dbReference type="SAM" id="MobiDB-lite"/>
    </source>
</evidence>
<feature type="region of interest" description="Disordered" evidence="5">
    <location>
        <begin position="480"/>
        <end position="678"/>
    </location>
</feature>
<feature type="compositionally biased region" description="Basic and acidic residues" evidence="5">
    <location>
        <begin position="570"/>
        <end position="584"/>
    </location>
</feature>
<name>M4F6M7_BRACM</name>
<dbReference type="PANTHER" id="PTHR13112:SF7">
    <property type="entry name" value="UPF3 DOMAIN-CONTAINING PROTEIN"/>
    <property type="match status" value="1"/>
</dbReference>
<organism evidence="7 8">
    <name type="scientific">Brassica campestris</name>
    <name type="common">Field mustard</name>
    <dbReference type="NCBI Taxonomy" id="3711"/>
    <lineage>
        <taxon>Eukaryota</taxon>
        <taxon>Viridiplantae</taxon>
        <taxon>Streptophyta</taxon>
        <taxon>Embryophyta</taxon>
        <taxon>Tracheophyta</taxon>
        <taxon>Spermatophyta</taxon>
        <taxon>Magnoliopsida</taxon>
        <taxon>eudicotyledons</taxon>
        <taxon>Gunneridae</taxon>
        <taxon>Pentapetalae</taxon>
        <taxon>rosids</taxon>
        <taxon>malvids</taxon>
        <taxon>Brassicales</taxon>
        <taxon>Brassicaceae</taxon>
        <taxon>Brassiceae</taxon>
        <taxon>Brassica</taxon>
    </lineage>
</organism>
<reference evidence="7" key="3">
    <citation type="submission" date="2023-03" db="UniProtKB">
        <authorList>
            <consortium name="EnsemblPlants"/>
        </authorList>
    </citation>
    <scope>IDENTIFICATION</scope>
    <source>
        <strain evidence="7">cv. Chiifu-401-42</strain>
    </source>
</reference>
<evidence type="ECO:0000256" key="1">
    <source>
        <dbReference type="ARBA" id="ARBA00004123"/>
    </source>
</evidence>
<evidence type="ECO:0000313" key="8">
    <source>
        <dbReference type="Proteomes" id="UP000011750"/>
    </source>
</evidence>
<protein>
    <recommendedName>
        <fullName evidence="6">UPF3 domain-containing protein</fullName>
    </recommendedName>
</protein>
<dbReference type="HOGENOM" id="CLU_023010_1_0_1"/>
<feature type="compositionally biased region" description="Polar residues" evidence="5">
    <location>
        <begin position="495"/>
        <end position="509"/>
    </location>
</feature>
<dbReference type="eggNOG" id="KOG1295">
    <property type="taxonomic scope" value="Eukaryota"/>
</dbReference>
<dbReference type="InParanoid" id="M4F6M7"/>
<dbReference type="GO" id="GO:0003729">
    <property type="term" value="F:mRNA binding"/>
    <property type="evidence" value="ECO:0000318"/>
    <property type="project" value="GO_Central"/>
</dbReference>
<dbReference type="STRING" id="51351.M4F6M7"/>
<dbReference type="GO" id="GO:0045727">
    <property type="term" value="P:positive regulation of translation"/>
    <property type="evidence" value="ECO:0000318"/>
    <property type="project" value="GO_Central"/>
</dbReference>
<dbReference type="EnsemblPlants" id="Bra036737.1">
    <property type="protein sequence ID" value="Bra036737.1-P"/>
    <property type="gene ID" value="Bra036737"/>
</dbReference>
<proteinExistence type="inferred from homology"/>
<keyword evidence="8" id="KW-1185">Reference proteome</keyword>
<dbReference type="CDD" id="cd12455">
    <property type="entry name" value="RRM_like_Smg4_UPF3"/>
    <property type="match status" value="1"/>
</dbReference>
<keyword evidence="3" id="KW-0866">Nonsense-mediated mRNA decay</keyword>
<dbReference type="GO" id="GO:0005737">
    <property type="term" value="C:cytoplasm"/>
    <property type="evidence" value="ECO:0000318"/>
    <property type="project" value="GO_Central"/>
</dbReference>
<feature type="compositionally biased region" description="Basic and acidic residues" evidence="5">
    <location>
        <begin position="429"/>
        <end position="443"/>
    </location>
</feature>
<feature type="compositionally biased region" description="Polar residues" evidence="5">
    <location>
        <begin position="617"/>
        <end position="641"/>
    </location>
</feature>
<feature type="compositionally biased region" description="Basic and acidic residues" evidence="5">
    <location>
        <begin position="542"/>
        <end position="563"/>
    </location>
</feature>
<dbReference type="Gene3D" id="3.30.70.330">
    <property type="match status" value="1"/>
</dbReference>
<accession>M4F6M7</accession>
<comment type="similarity">
    <text evidence="2">Belongs to the RENT3 family.</text>
</comment>
<dbReference type="InterPro" id="IPR039722">
    <property type="entry name" value="Upf3"/>
</dbReference>
<dbReference type="Proteomes" id="UP000011750">
    <property type="component" value="Chromosome A08"/>
</dbReference>
<dbReference type="InterPro" id="IPR012677">
    <property type="entry name" value="Nucleotide-bd_a/b_plait_sf"/>
</dbReference>
<comment type="subcellular location">
    <subcellularLocation>
        <location evidence="1">Nucleus</location>
    </subcellularLocation>
</comment>
<dbReference type="OMA" id="PMEFVFE"/>
<reference evidence="7 8" key="2">
    <citation type="journal article" date="2018" name="Hortic Res">
        <title>Improved Brassica rapa reference genome by single-molecule sequencing and chromosome conformation capture technologies.</title>
        <authorList>
            <person name="Zhang L."/>
            <person name="Cai X."/>
            <person name="Wu J."/>
            <person name="Liu M."/>
            <person name="Grob S."/>
            <person name="Cheng F."/>
            <person name="Liang J."/>
            <person name="Cai C."/>
            <person name="Liu Z."/>
            <person name="Liu B."/>
            <person name="Wang F."/>
            <person name="Li S."/>
            <person name="Liu F."/>
            <person name="Li X."/>
            <person name="Cheng L."/>
            <person name="Yang W."/>
            <person name="Li M.H."/>
            <person name="Grossniklaus U."/>
            <person name="Zheng H."/>
            <person name="Wang X."/>
        </authorList>
    </citation>
    <scope>NUCLEOTIDE SEQUENCE [LARGE SCALE GENOMIC DNA]</scope>
    <source>
        <strain evidence="7 8">cv. Chiifu-401-42</strain>
    </source>
</reference>
<dbReference type="SUPFAM" id="SSF54928">
    <property type="entry name" value="RNA-binding domain, RBD"/>
    <property type="match status" value="1"/>
</dbReference>
<dbReference type="InterPro" id="IPR005120">
    <property type="entry name" value="UPF3_dom"/>
</dbReference>
<dbReference type="GO" id="GO:0000184">
    <property type="term" value="P:nuclear-transcribed mRNA catabolic process, nonsense-mediated decay"/>
    <property type="evidence" value="ECO:0000318"/>
    <property type="project" value="GO_Central"/>
</dbReference>
<dbReference type="AlphaFoldDB" id="M4F6M7"/>
<evidence type="ECO:0000256" key="3">
    <source>
        <dbReference type="ARBA" id="ARBA00023161"/>
    </source>
</evidence>
<dbReference type="Gramene" id="Bra036737.1">
    <property type="protein sequence ID" value="Bra036737.1-P"/>
    <property type="gene ID" value="Bra036737"/>
</dbReference>
<dbReference type="PANTHER" id="PTHR13112">
    <property type="entry name" value="UPF3 REGULATOR OF NONSENSE TRANSCRIPTS-LIKE PROTEIN"/>
    <property type="match status" value="1"/>
</dbReference>
<dbReference type="Pfam" id="PF03467">
    <property type="entry name" value="Smg4_UPF3"/>
    <property type="match status" value="1"/>
</dbReference>
<evidence type="ECO:0000256" key="4">
    <source>
        <dbReference type="ARBA" id="ARBA00023242"/>
    </source>
</evidence>